<evidence type="ECO:0000313" key="3">
    <source>
        <dbReference type="EnsemblMetazoa" id="CLYHEMP023882.1"/>
    </source>
</evidence>
<protein>
    <recommendedName>
        <fullName evidence="5">SMODS and SLOG-associating 2TM effector domain-containing protein</fullName>
    </recommendedName>
</protein>
<feature type="transmembrane region" description="Helical" evidence="2">
    <location>
        <begin position="33"/>
        <end position="52"/>
    </location>
</feature>
<dbReference type="Proteomes" id="UP000594262">
    <property type="component" value="Unplaced"/>
</dbReference>
<sequence>MGMRENWHRYIDITKSKCKGHEKAAQYWDFMHSFLSLLVIFLGATTTFLSLIDSVPSPVVSGIAALTTLSSAVAAFLRPHDRRLAQVESAKEFRILMMRMVRCEHESEYEDLWRELNKALMDEPFLPKKYVSNAMEMNWSITPELLMIIVDKENELVEAIGDEATKLMEEERQTREDEKIQFAEAENRHQNGNVMIDAAADAVTSIFSQLKDKRVDLNSSVNFFGKLIPHDTFGVVTNGDKQEPGFEMKENKVLVVNPIDCSHNDDANINDDISDGSEINDNDNENDKLLPENSENHEVVLKNDECENRSSGSSCSIPRDEMSNDEKVKLLPQE</sequence>
<name>A0A7M5XKZ6_9CNID</name>
<proteinExistence type="predicted"/>
<dbReference type="AlphaFoldDB" id="A0A7M5XKZ6"/>
<feature type="transmembrane region" description="Helical" evidence="2">
    <location>
        <begin position="58"/>
        <end position="77"/>
    </location>
</feature>
<feature type="region of interest" description="Disordered" evidence="1">
    <location>
        <begin position="264"/>
        <end position="334"/>
    </location>
</feature>
<feature type="compositionally biased region" description="Basic and acidic residues" evidence="1">
    <location>
        <begin position="318"/>
        <end position="334"/>
    </location>
</feature>
<keyword evidence="4" id="KW-1185">Reference proteome</keyword>
<reference evidence="3" key="1">
    <citation type="submission" date="2021-01" db="UniProtKB">
        <authorList>
            <consortium name="EnsemblMetazoa"/>
        </authorList>
    </citation>
    <scope>IDENTIFICATION</scope>
</reference>
<dbReference type="EnsemblMetazoa" id="CLYHEMT023882.1">
    <property type="protein sequence ID" value="CLYHEMP023882.1"/>
    <property type="gene ID" value="CLYHEMG023882"/>
</dbReference>
<keyword evidence="2" id="KW-0812">Transmembrane</keyword>
<accession>A0A7M5XKZ6</accession>
<evidence type="ECO:0000256" key="2">
    <source>
        <dbReference type="SAM" id="Phobius"/>
    </source>
</evidence>
<feature type="compositionally biased region" description="Basic and acidic residues" evidence="1">
    <location>
        <begin position="285"/>
        <end position="308"/>
    </location>
</feature>
<feature type="compositionally biased region" description="Acidic residues" evidence="1">
    <location>
        <begin position="268"/>
        <end position="284"/>
    </location>
</feature>
<keyword evidence="2" id="KW-0472">Membrane</keyword>
<evidence type="ECO:0008006" key="5">
    <source>
        <dbReference type="Google" id="ProtNLM"/>
    </source>
</evidence>
<keyword evidence="2" id="KW-1133">Transmembrane helix</keyword>
<organism evidence="3 4">
    <name type="scientific">Clytia hemisphaerica</name>
    <dbReference type="NCBI Taxonomy" id="252671"/>
    <lineage>
        <taxon>Eukaryota</taxon>
        <taxon>Metazoa</taxon>
        <taxon>Cnidaria</taxon>
        <taxon>Hydrozoa</taxon>
        <taxon>Hydroidolina</taxon>
        <taxon>Leptothecata</taxon>
        <taxon>Obeliida</taxon>
        <taxon>Clytiidae</taxon>
        <taxon>Clytia</taxon>
    </lineage>
</organism>
<evidence type="ECO:0000256" key="1">
    <source>
        <dbReference type="SAM" id="MobiDB-lite"/>
    </source>
</evidence>
<evidence type="ECO:0000313" key="4">
    <source>
        <dbReference type="Proteomes" id="UP000594262"/>
    </source>
</evidence>